<sequence>MKPVKAERSDVPMAYLHSRLEDTQVLDASLSIIPELRIDSFDSGRERPRHEPRVNVYASRLLPLIVLTGHTDVRADRAPYIARVAGTIIVSTRTVQNRDCSVGR</sequence>
<evidence type="ECO:0000313" key="2">
    <source>
        <dbReference type="Proteomes" id="UP001497472"/>
    </source>
</evidence>
<dbReference type="EMBL" id="CAVLEF010000001">
    <property type="protein sequence ID" value="CAK1540818.1"/>
    <property type="molecule type" value="Genomic_DNA"/>
</dbReference>
<evidence type="ECO:0000313" key="1">
    <source>
        <dbReference type="EMBL" id="CAK1540818.1"/>
    </source>
</evidence>
<dbReference type="Proteomes" id="UP001497472">
    <property type="component" value="Unassembled WGS sequence"/>
</dbReference>
<dbReference type="AlphaFoldDB" id="A0AAV1IXK6"/>
<keyword evidence="2" id="KW-1185">Reference proteome</keyword>
<name>A0AAV1IXK6_9NEOP</name>
<reference evidence="1 2" key="1">
    <citation type="submission" date="2023-11" db="EMBL/GenBank/DDBJ databases">
        <authorList>
            <person name="Okamura Y."/>
        </authorList>
    </citation>
    <scope>NUCLEOTIDE SEQUENCE [LARGE SCALE GENOMIC DNA]</scope>
</reference>
<protein>
    <submittedName>
        <fullName evidence="1">Uncharacterized protein</fullName>
    </submittedName>
</protein>
<comment type="caution">
    <text evidence="1">The sequence shown here is derived from an EMBL/GenBank/DDBJ whole genome shotgun (WGS) entry which is preliminary data.</text>
</comment>
<accession>A0AAV1IXK6</accession>
<organism evidence="1 2">
    <name type="scientific">Leptosia nina</name>
    <dbReference type="NCBI Taxonomy" id="320188"/>
    <lineage>
        <taxon>Eukaryota</taxon>
        <taxon>Metazoa</taxon>
        <taxon>Ecdysozoa</taxon>
        <taxon>Arthropoda</taxon>
        <taxon>Hexapoda</taxon>
        <taxon>Insecta</taxon>
        <taxon>Pterygota</taxon>
        <taxon>Neoptera</taxon>
        <taxon>Endopterygota</taxon>
        <taxon>Lepidoptera</taxon>
        <taxon>Glossata</taxon>
        <taxon>Ditrysia</taxon>
        <taxon>Papilionoidea</taxon>
        <taxon>Pieridae</taxon>
        <taxon>Pierinae</taxon>
        <taxon>Leptosia</taxon>
    </lineage>
</organism>
<proteinExistence type="predicted"/>
<gene>
    <name evidence="1" type="ORF">LNINA_LOCUS839</name>
</gene>